<organism evidence="2">
    <name type="scientific">Plasmodium chabaudi adami</name>
    <dbReference type="NCBI Taxonomy" id="5826"/>
    <lineage>
        <taxon>Eukaryota</taxon>
        <taxon>Sar</taxon>
        <taxon>Alveolata</taxon>
        <taxon>Apicomplexa</taxon>
        <taxon>Aconoidasida</taxon>
        <taxon>Haemosporida</taxon>
        <taxon>Plasmodiidae</taxon>
        <taxon>Plasmodium</taxon>
        <taxon>Plasmodium (Vinckeia)</taxon>
    </lineage>
</organism>
<keyword evidence="1" id="KW-0732">Signal</keyword>
<feature type="chain" id="PRO_5008749905" description="Acidic phosphoprotein PCEMA1" evidence="1">
    <location>
        <begin position="26"/>
        <end position="55"/>
    </location>
</feature>
<evidence type="ECO:0008006" key="3">
    <source>
        <dbReference type="Google" id="ProtNLM"/>
    </source>
</evidence>
<proteinExistence type="predicted"/>
<evidence type="ECO:0000313" key="2">
    <source>
        <dbReference type="EMBL" id="SCL90152.1"/>
    </source>
</evidence>
<protein>
    <recommendedName>
        <fullName evidence="3">Acidic phosphoprotein PCEMA1</fullName>
    </recommendedName>
</protein>
<name>A0A1C6WMR8_PLACE</name>
<gene>
    <name evidence="2" type="ORF">PCHDS_000531600</name>
</gene>
<evidence type="ECO:0000256" key="1">
    <source>
        <dbReference type="SAM" id="SignalP"/>
    </source>
</evidence>
<feature type="signal peptide" evidence="1">
    <location>
        <begin position="1"/>
        <end position="25"/>
    </location>
</feature>
<dbReference type="EMBL" id="FMIN01000365">
    <property type="protein sequence ID" value="SCL90152.1"/>
    <property type="molecule type" value="Genomic_DNA"/>
</dbReference>
<sequence>MNKVYIKIVLALLSLAGYMENIAFASETDEKCITKPCGLRQKDVYEKIKKYINII</sequence>
<accession>A0A1C6WMR8</accession>
<dbReference type="Proteomes" id="UP000507536">
    <property type="component" value="Unassembled WGS sequence"/>
</dbReference>
<reference evidence="2" key="1">
    <citation type="submission" date="2016-08" db="EMBL/GenBank/DDBJ databases">
        <authorList>
            <consortium name="Pathogen Informatics"/>
        </authorList>
    </citation>
    <scope>NUCLEOTIDE SEQUENCE</scope>
    <source>
        <strain evidence="2">DS</strain>
    </source>
</reference>
<dbReference type="AlphaFoldDB" id="A0A1C6WMR8"/>